<dbReference type="CDD" id="cd13832">
    <property type="entry name" value="IHF"/>
    <property type="match status" value="1"/>
</dbReference>
<keyword evidence="5" id="KW-0426">Late protein</keyword>
<organism evidence="11 12">
    <name type="scientific">Mesoplasma coleopterae</name>
    <dbReference type="NCBI Taxonomy" id="324078"/>
    <lineage>
        <taxon>Bacteria</taxon>
        <taxon>Bacillati</taxon>
        <taxon>Mycoplasmatota</taxon>
        <taxon>Mollicutes</taxon>
        <taxon>Entomoplasmatales</taxon>
        <taxon>Entomoplasmataceae</taxon>
        <taxon>Mesoplasma</taxon>
    </lineage>
</organism>
<comment type="subcellular location">
    <subcellularLocation>
        <location evidence="1">Virion</location>
    </subcellularLocation>
</comment>
<reference evidence="11 12" key="1">
    <citation type="submission" date="2017-11" db="EMBL/GenBank/DDBJ databases">
        <title>Genome sequence of Mesoplasma coleopterae BARC 779 (ATCC 49583).</title>
        <authorList>
            <person name="Lo W.-S."/>
            <person name="Kuo C.-H."/>
        </authorList>
    </citation>
    <scope>NUCLEOTIDE SEQUENCE [LARGE SCALE GENOMIC DNA]</scope>
    <source>
        <strain evidence="11 12">BARC 779</strain>
    </source>
</reference>
<evidence type="ECO:0000256" key="10">
    <source>
        <dbReference type="SAM" id="Phobius"/>
    </source>
</evidence>
<dbReference type="PANTHER" id="PTHR33175:SF13">
    <property type="entry name" value="HISTONE-LIKE PROTEIN"/>
    <property type="match status" value="1"/>
</dbReference>
<dbReference type="RefSeq" id="WP_100671100.1">
    <property type="nucleotide sequence ID" value="NZ_CP024968.1"/>
</dbReference>
<keyword evidence="10" id="KW-0812">Transmembrane</keyword>
<dbReference type="GO" id="GO:0030527">
    <property type="term" value="F:structural constituent of chromatin"/>
    <property type="evidence" value="ECO:0007669"/>
    <property type="project" value="InterPro"/>
</dbReference>
<evidence type="ECO:0000256" key="8">
    <source>
        <dbReference type="ARBA" id="ARBA00046140"/>
    </source>
</evidence>
<dbReference type="Gene3D" id="4.10.520.10">
    <property type="entry name" value="IHF-like DNA-binding proteins"/>
    <property type="match status" value="1"/>
</dbReference>
<dbReference type="Proteomes" id="UP000232221">
    <property type="component" value="Chromosome"/>
</dbReference>
<evidence type="ECO:0000256" key="1">
    <source>
        <dbReference type="ARBA" id="ARBA00004328"/>
    </source>
</evidence>
<dbReference type="EMBL" id="CP024968">
    <property type="protein sequence ID" value="ATZ20961.1"/>
    <property type="molecule type" value="Genomic_DNA"/>
</dbReference>
<evidence type="ECO:0000256" key="3">
    <source>
        <dbReference type="ARBA" id="ARBA00016145"/>
    </source>
</evidence>
<dbReference type="GO" id="GO:0003677">
    <property type="term" value="F:DNA binding"/>
    <property type="evidence" value="ECO:0007669"/>
    <property type="project" value="InterPro"/>
</dbReference>
<dbReference type="PANTHER" id="PTHR33175">
    <property type="entry name" value="DNA-BINDING PROTEIN HU"/>
    <property type="match status" value="1"/>
</dbReference>
<dbReference type="Pfam" id="PF00216">
    <property type="entry name" value="Bac_DNA_binding"/>
    <property type="match status" value="1"/>
</dbReference>
<proteinExistence type="inferred from homology"/>
<dbReference type="GO" id="GO:0005829">
    <property type="term" value="C:cytosol"/>
    <property type="evidence" value="ECO:0007669"/>
    <property type="project" value="TreeGrafter"/>
</dbReference>
<dbReference type="KEGG" id="mcol:MCOLE_v1c04490"/>
<name>A0A2K8P2H0_9MOLU</name>
<feature type="transmembrane region" description="Helical" evidence="10">
    <location>
        <begin position="12"/>
        <end position="31"/>
    </location>
</feature>
<sequence>MKIIKSYKFKLSIIILLMILSTTLLIIFKLLNNFYYGNEQWSQTISDVFASHVFKNWFKNTNGFMLGPIGLYSMVQSNLYSGSTFLTPVFLDALINWIYLFAILGLIILLILNLIFKNKIIESAPNYSHEKVEVQENKNSQLIIKEKVTREDKLVKKTSYDKVSKKYLIDRLAEMYPDYKKKTINEIVNNLVQNIENHLINGEEVLIENFGKLVKMEKPVKQAINPSNGESVEVPASTIIKFKPSRNLKLIMSDTKWTGIKYNKKTIETITIEEEQK</sequence>
<dbReference type="SUPFAM" id="SSF47729">
    <property type="entry name" value="IHF-like DNA-binding proteins"/>
    <property type="match status" value="1"/>
</dbReference>
<evidence type="ECO:0000256" key="6">
    <source>
        <dbReference type="ARBA" id="ARBA00033120"/>
    </source>
</evidence>
<comment type="function">
    <text evidence="8">DNA-binding protein that plays a critical role in nucleoid compaction, genome replication and DNA replication and transcription. Binds to both ssDNA and dsDNA with a binding site covering about 15 nucleotides. Displays DNA-supercoiling activity only when associated with the viral DNA topoisomerase 2.</text>
</comment>
<accession>A0A2K8P2H0</accession>
<dbReference type="OrthoDB" id="392039at2"/>
<protein>
    <recommendedName>
        <fullName evidence="3">Viral histone-like protein</fullName>
    </recommendedName>
    <alternativeName>
        <fullName evidence="7">DNA-binding protein pA104R</fullName>
    </alternativeName>
    <alternativeName>
        <fullName evidence="6">pA104R</fullName>
    </alternativeName>
</protein>
<dbReference type="InterPro" id="IPR000119">
    <property type="entry name" value="Hist_DNA-bd"/>
</dbReference>
<evidence type="ECO:0000256" key="7">
    <source>
        <dbReference type="ARBA" id="ARBA00033227"/>
    </source>
</evidence>
<comment type="subunit">
    <text evidence="2">Homodimer.</text>
</comment>
<evidence type="ECO:0000313" key="12">
    <source>
        <dbReference type="Proteomes" id="UP000232221"/>
    </source>
</evidence>
<dbReference type="GO" id="GO:0006260">
    <property type="term" value="P:DNA replication"/>
    <property type="evidence" value="ECO:0007669"/>
    <property type="project" value="UniProtKB-KW"/>
</dbReference>
<keyword evidence="12" id="KW-1185">Reference proteome</keyword>
<evidence type="ECO:0000256" key="4">
    <source>
        <dbReference type="ARBA" id="ARBA00022705"/>
    </source>
</evidence>
<evidence type="ECO:0000256" key="2">
    <source>
        <dbReference type="ARBA" id="ARBA00011738"/>
    </source>
</evidence>
<evidence type="ECO:0000256" key="5">
    <source>
        <dbReference type="ARBA" id="ARBA00022921"/>
    </source>
</evidence>
<keyword evidence="4" id="KW-0235">DNA replication</keyword>
<keyword evidence="10" id="KW-0472">Membrane</keyword>
<dbReference type="SMART" id="SM00411">
    <property type="entry name" value="BHL"/>
    <property type="match status" value="1"/>
</dbReference>
<feature type="transmembrane region" description="Helical" evidence="10">
    <location>
        <begin position="94"/>
        <end position="116"/>
    </location>
</feature>
<gene>
    <name evidence="11" type="ORF">MCOLE_v1c04490</name>
</gene>
<dbReference type="AlphaFoldDB" id="A0A2K8P2H0"/>
<evidence type="ECO:0000313" key="11">
    <source>
        <dbReference type="EMBL" id="ATZ20961.1"/>
    </source>
</evidence>
<keyword evidence="10" id="KW-1133">Transmembrane helix</keyword>
<evidence type="ECO:0000256" key="9">
    <source>
        <dbReference type="RuleBase" id="RU003939"/>
    </source>
</evidence>
<dbReference type="InterPro" id="IPR010992">
    <property type="entry name" value="IHF-like_DNA-bd_dom_sf"/>
</dbReference>
<comment type="similarity">
    <text evidence="9">Belongs to the bacterial histone-like protein family.</text>
</comment>